<dbReference type="Proteomes" id="UP001218188">
    <property type="component" value="Unassembled WGS sequence"/>
</dbReference>
<dbReference type="EMBL" id="JARJCM010000178">
    <property type="protein sequence ID" value="KAJ7023920.1"/>
    <property type="molecule type" value="Genomic_DNA"/>
</dbReference>
<dbReference type="AlphaFoldDB" id="A0AAD6SCZ4"/>
<comment type="caution">
    <text evidence="1">The sequence shown here is derived from an EMBL/GenBank/DDBJ whole genome shotgun (WGS) entry which is preliminary data.</text>
</comment>
<sequence length="236" mass="24878">MSRANVPPKRYLSPTPPILSASVPLEPYLSPSPPISSASVPLKRYPSPHNGYLVPLVPTLHAVGHLSPHSGYLVPFVPALHAVGHPSPHSGYLVSFVPTLHAVGHTSPPPPVLWETGVPQVPPNPRRVSIVRHWPRGDLVVGTSRWLGSVYRRGRGAGGCATRTSGGDGSGACSGRAEPGFLLFIFPSWSGGGSSVVVAMSQGGFPIPAALGADQIWAWRGFHRSARELQLCLVAT</sequence>
<evidence type="ECO:0000313" key="1">
    <source>
        <dbReference type="EMBL" id="KAJ7023920.1"/>
    </source>
</evidence>
<name>A0AAD6SCZ4_9AGAR</name>
<organism evidence="1 2">
    <name type="scientific">Mycena alexandri</name>
    <dbReference type="NCBI Taxonomy" id="1745969"/>
    <lineage>
        <taxon>Eukaryota</taxon>
        <taxon>Fungi</taxon>
        <taxon>Dikarya</taxon>
        <taxon>Basidiomycota</taxon>
        <taxon>Agaricomycotina</taxon>
        <taxon>Agaricomycetes</taxon>
        <taxon>Agaricomycetidae</taxon>
        <taxon>Agaricales</taxon>
        <taxon>Marasmiineae</taxon>
        <taxon>Mycenaceae</taxon>
        <taxon>Mycena</taxon>
    </lineage>
</organism>
<keyword evidence="2" id="KW-1185">Reference proteome</keyword>
<protein>
    <submittedName>
        <fullName evidence="1">Uncharacterized protein</fullName>
    </submittedName>
</protein>
<gene>
    <name evidence="1" type="ORF">C8F04DRAFT_1192889</name>
</gene>
<reference evidence="1" key="1">
    <citation type="submission" date="2023-03" db="EMBL/GenBank/DDBJ databases">
        <title>Massive genome expansion in bonnet fungi (Mycena s.s.) driven by repeated elements and novel gene families across ecological guilds.</title>
        <authorList>
            <consortium name="Lawrence Berkeley National Laboratory"/>
            <person name="Harder C.B."/>
            <person name="Miyauchi S."/>
            <person name="Viragh M."/>
            <person name="Kuo A."/>
            <person name="Thoen E."/>
            <person name="Andreopoulos B."/>
            <person name="Lu D."/>
            <person name="Skrede I."/>
            <person name="Drula E."/>
            <person name="Henrissat B."/>
            <person name="Morin E."/>
            <person name="Kohler A."/>
            <person name="Barry K."/>
            <person name="LaButti K."/>
            <person name="Morin E."/>
            <person name="Salamov A."/>
            <person name="Lipzen A."/>
            <person name="Mereny Z."/>
            <person name="Hegedus B."/>
            <person name="Baldrian P."/>
            <person name="Stursova M."/>
            <person name="Weitz H."/>
            <person name="Taylor A."/>
            <person name="Grigoriev I.V."/>
            <person name="Nagy L.G."/>
            <person name="Martin F."/>
            <person name="Kauserud H."/>
        </authorList>
    </citation>
    <scope>NUCLEOTIDE SEQUENCE</scope>
    <source>
        <strain evidence="1">CBHHK200</strain>
    </source>
</reference>
<accession>A0AAD6SCZ4</accession>
<evidence type="ECO:0000313" key="2">
    <source>
        <dbReference type="Proteomes" id="UP001218188"/>
    </source>
</evidence>
<proteinExistence type="predicted"/>